<organism evidence="2 3">
    <name type="scientific">Favolaschia claudopus</name>
    <dbReference type="NCBI Taxonomy" id="2862362"/>
    <lineage>
        <taxon>Eukaryota</taxon>
        <taxon>Fungi</taxon>
        <taxon>Dikarya</taxon>
        <taxon>Basidiomycota</taxon>
        <taxon>Agaricomycotina</taxon>
        <taxon>Agaricomycetes</taxon>
        <taxon>Agaricomycetidae</taxon>
        <taxon>Agaricales</taxon>
        <taxon>Marasmiineae</taxon>
        <taxon>Mycenaceae</taxon>
        <taxon>Favolaschia</taxon>
    </lineage>
</organism>
<feature type="compositionally biased region" description="Basic residues" evidence="1">
    <location>
        <begin position="161"/>
        <end position="171"/>
    </location>
</feature>
<dbReference type="EMBL" id="JAWWNJ010000149">
    <property type="protein sequence ID" value="KAK6981615.1"/>
    <property type="molecule type" value="Genomic_DNA"/>
</dbReference>
<feature type="region of interest" description="Disordered" evidence="1">
    <location>
        <begin position="130"/>
        <end position="192"/>
    </location>
</feature>
<sequence>MYSSHSVWPRRPPVGCASRFLLLSAHCFRRIQSKLSRIPHFTSMTEYSASASSHQRYIDTQNRTAHWVESTASTGESFSPTQRSASSSHTRAHSALGLPYSGSSSALLSPSPLPSGSVYDDFAAQHRFRNKSSPPSEYLYSHSKSPSLAPSDSISQIYSHPHPHARSPHSHSHSDSHRHSHHRQQFSSPTPTPMLAAYPAPHSFYGYPTHPIQVRAKNIIIIHGRRGRAPRVVLY</sequence>
<dbReference type="Proteomes" id="UP001362999">
    <property type="component" value="Unassembled WGS sequence"/>
</dbReference>
<protein>
    <submittedName>
        <fullName evidence="2">Uncharacterized protein</fullName>
    </submittedName>
</protein>
<evidence type="ECO:0000313" key="3">
    <source>
        <dbReference type="Proteomes" id="UP001362999"/>
    </source>
</evidence>
<feature type="region of interest" description="Disordered" evidence="1">
    <location>
        <begin position="68"/>
        <end position="92"/>
    </location>
</feature>
<name>A0AAV9ZH78_9AGAR</name>
<gene>
    <name evidence="2" type="ORF">R3P38DRAFT_3113811</name>
</gene>
<proteinExistence type="predicted"/>
<comment type="caution">
    <text evidence="2">The sequence shown here is derived from an EMBL/GenBank/DDBJ whole genome shotgun (WGS) entry which is preliminary data.</text>
</comment>
<evidence type="ECO:0000313" key="2">
    <source>
        <dbReference type="EMBL" id="KAK6981615.1"/>
    </source>
</evidence>
<dbReference type="AlphaFoldDB" id="A0AAV9ZH78"/>
<keyword evidence="3" id="KW-1185">Reference proteome</keyword>
<reference evidence="2 3" key="1">
    <citation type="journal article" date="2024" name="J Genomics">
        <title>Draft genome sequencing and assembly of Favolaschia claudopus CIRM-BRFM 2984 isolated from oak limbs.</title>
        <authorList>
            <person name="Navarro D."/>
            <person name="Drula E."/>
            <person name="Chaduli D."/>
            <person name="Cazenave R."/>
            <person name="Ahrendt S."/>
            <person name="Wang J."/>
            <person name="Lipzen A."/>
            <person name="Daum C."/>
            <person name="Barry K."/>
            <person name="Grigoriev I.V."/>
            <person name="Favel A."/>
            <person name="Rosso M.N."/>
            <person name="Martin F."/>
        </authorList>
    </citation>
    <scope>NUCLEOTIDE SEQUENCE [LARGE SCALE GENOMIC DNA]</scope>
    <source>
        <strain evidence="2 3">CIRM-BRFM 2984</strain>
    </source>
</reference>
<accession>A0AAV9ZH78</accession>
<feature type="compositionally biased region" description="Polar residues" evidence="1">
    <location>
        <begin position="68"/>
        <end position="82"/>
    </location>
</feature>
<feature type="compositionally biased region" description="Polar residues" evidence="1">
    <location>
        <begin position="142"/>
        <end position="158"/>
    </location>
</feature>
<feature type="compositionally biased region" description="Low complexity" evidence="1">
    <location>
        <begin position="83"/>
        <end position="92"/>
    </location>
</feature>
<evidence type="ECO:0000256" key="1">
    <source>
        <dbReference type="SAM" id="MobiDB-lite"/>
    </source>
</evidence>